<evidence type="ECO:0000256" key="1">
    <source>
        <dbReference type="ARBA" id="ARBA00004141"/>
    </source>
</evidence>
<keyword evidence="5" id="KW-0862">Zinc</keyword>
<evidence type="ECO:0000256" key="2">
    <source>
        <dbReference type="ARBA" id="ARBA00022692"/>
    </source>
</evidence>
<keyword evidence="8" id="KW-1185">Reference proteome</keyword>
<name>A0A0K9PPS3_ZOSMR</name>
<dbReference type="GO" id="GO:0009744">
    <property type="term" value="P:response to sucrose"/>
    <property type="evidence" value="ECO:0007669"/>
    <property type="project" value="UniProtKB-ARBA"/>
</dbReference>
<accession>A0A0K9PPS3</accession>
<dbReference type="Proteomes" id="UP000036987">
    <property type="component" value="Unassembled WGS sequence"/>
</dbReference>
<evidence type="ECO:0000256" key="4">
    <source>
        <dbReference type="ARBA" id="ARBA00023136"/>
    </source>
</evidence>
<dbReference type="GO" id="GO:0016020">
    <property type="term" value="C:membrane"/>
    <property type="evidence" value="ECO:0007669"/>
    <property type="project" value="UniProtKB-SubCell"/>
</dbReference>
<gene>
    <name evidence="7" type="ORF">ZOSMA_18G00580</name>
</gene>
<comment type="subcellular location">
    <subcellularLocation>
        <location evidence="1">Membrane</location>
        <topology evidence="1">Multi-pass membrane protein</topology>
    </subcellularLocation>
</comment>
<dbReference type="GO" id="GO:0009725">
    <property type="term" value="P:response to hormone"/>
    <property type="evidence" value="ECO:0000318"/>
    <property type="project" value="GO_Central"/>
</dbReference>
<dbReference type="InterPro" id="IPR004254">
    <property type="entry name" value="AdipoR/HlyIII-related"/>
</dbReference>
<protein>
    <submittedName>
        <fullName evidence="7">Adiponectin receptor protein</fullName>
    </submittedName>
</protein>
<evidence type="ECO:0000256" key="3">
    <source>
        <dbReference type="ARBA" id="ARBA00022989"/>
    </source>
</evidence>
<keyword evidence="4 6" id="KW-0472">Membrane</keyword>
<feature type="transmembrane region" description="Helical" evidence="6">
    <location>
        <begin position="172"/>
        <end position="194"/>
    </location>
</feature>
<feature type="binding site" evidence="5">
    <location>
        <position position="301"/>
    </location>
    <ligand>
        <name>Zn(2+)</name>
        <dbReference type="ChEBI" id="CHEBI:29105"/>
    </ligand>
</feature>
<keyword evidence="3 6" id="KW-1133">Transmembrane helix</keyword>
<feature type="transmembrane region" description="Helical" evidence="6">
    <location>
        <begin position="200"/>
        <end position="221"/>
    </location>
</feature>
<dbReference type="GO" id="GO:0038023">
    <property type="term" value="F:signaling receptor activity"/>
    <property type="evidence" value="ECO:0000318"/>
    <property type="project" value="GO_Central"/>
</dbReference>
<evidence type="ECO:0000313" key="7">
    <source>
        <dbReference type="EMBL" id="KMZ70964.1"/>
    </source>
</evidence>
<dbReference type="STRING" id="29655.A0A0K9PPS3"/>
<evidence type="ECO:0000256" key="5">
    <source>
        <dbReference type="PIRSR" id="PIRSR604254-1"/>
    </source>
</evidence>
<dbReference type="AlphaFoldDB" id="A0A0K9PPS3"/>
<keyword evidence="2 6" id="KW-0812">Transmembrane</keyword>
<dbReference type="OrthoDB" id="529367at2759"/>
<reference evidence="8" key="1">
    <citation type="journal article" date="2016" name="Nature">
        <title>The genome of the seagrass Zostera marina reveals angiosperm adaptation to the sea.</title>
        <authorList>
            <person name="Olsen J.L."/>
            <person name="Rouze P."/>
            <person name="Verhelst B."/>
            <person name="Lin Y.-C."/>
            <person name="Bayer T."/>
            <person name="Collen J."/>
            <person name="Dattolo E."/>
            <person name="De Paoli E."/>
            <person name="Dittami S."/>
            <person name="Maumus F."/>
            <person name="Michel G."/>
            <person name="Kersting A."/>
            <person name="Lauritano C."/>
            <person name="Lohaus R."/>
            <person name="Toepel M."/>
            <person name="Tonon T."/>
            <person name="Vanneste K."/>
            <person name="Amirebrahimi M."/>
            <person name="Brakel J."/>
            <person name="Bostroem C."/>
            <person name="Chovatia M."/>
            <person name="Grimwood J."/>
            <person name="Jenkins J.W."/>
            <person name="Jueterbock A."/>
            <person name="Mraz A."/>
            <person name="Stam W.T."/>
            <person name="Tice H."/>
            <person name="Bornberg-Bauer E."/>
            <person name="Green P.J."/>
            <person name="Pearson G.A."/>
            <person name="Procaccini G."/>
            <person name="Duarte C.M."/>
            <person name="Schmutz J."/>
            <person name="Reusch T.B.H."/>
            <person name="Van de Peer Y."/>
        </authorList>
    </citation>
    <scope>NUCLEOTIDE SEQUENCE [LARGE SCALE GENOMIC DNA]</scope>
    <source>
        <strain evidence="8">cv. Finnish</strain>
    </source>
</reference>
<keyword evidence="7" id="KW-0675">Receptor</keyword>
<proteinExistence type="predicted"/>
<feature type="transmembrane region" description="Helical" evidence="6">
    <location>
        <begin position="303"/>
        <end position="325"/>
    </location>
</feature>
<dbReference type="GO" id="GO:0046872">
    <property type="term" value="F:metal ion binding"/>
    <property type="evidence" value="ECO:0007669"/>
    <property type="project" value="UniProtKB-KW"/>
</dbReference>
<feature type="transmembrane region" description="Helical" evidence="6">
    <location>
        <begin position="264"/>
        <end position="282"/>
    </location>
</feature>
<evidence type="ECO:0000313" key="8">
    <source>
        <dbReference type="Proteomes" id="UP000036987"/>
    </source>
</evidence>
<dbReference type="OMA" id="EVPSWYA"/>
<keyword evidence="5" id="KW-0479">Metal-binding</keyword>
<feature type="transmembrane region" description="Helical" evidence="6">
    <location>
        <begin position="233"/>
        <end position="252"/>
    </location>
</feature>
<dbReference type="PANTHER" id="PTHR20855:SF115">
    <property type="entry name" value="HEPTAHELICAL TRANSMEMBRANE PROTEIN 1"/>
    <property type="match status" value="1"/>
</dbReference>
<sequence length="333" mass="37752">MVVAKSGEGGSEGKTKVVDVKLKTYDELPEYMKENEFIRGHYRSEWPIKHAFFSLFRWHNETLDVWTHLIGLCLFVGLTLMHLRDDVPVVTDLLQNFYWSNSFAGSENASKPEGIFYIQLISDVLLPTADAKAPRWPFFVFMFGSMFCFLSSSICHLFCCHSHRLSLALLRMDYAGIAVMIVTSFFPPIFYIFLCQPHWQFLYLAAITVMGCFTVLTLLAPHLSKGPCRGFRAMLFLAMGFSGFLPAIHGTIVNWNQPQRSLTLAYESAMAVSYVTGTIFYVTRVPERWKPGGFDLVGHSHQIFHLFVIFGALAHYGAALVLLNWRDQAGCAL</sequence>
<comment type="caution">
    <text evidence="7">The sequence shown here is derived from an EMBL/GenBank/DDBJ whole genome shotgun (WGS) entry which is preliminary data.</text>
</comment>
<dbReference type="EMBL" id="LFYR01000692">
    <property type="protein sequence ID" value="KMZ70964.1"/>
    <property type="molecule type" value="Genomic_DNA"/>
</dbReference>
<feature type="transmembrane region" description="Helical" evidence="6">
    <location>
        <begin position="136"/>
        <end position="160"/>
    </location>
</feature>
<organism evidence="7 8">
    <name type="scientific">Zostera marina</name>
    <name type="common">Eelgrass</name>
    <dbReference type="NCBI Taxonomy" id="29655"/>
    <lineage>
        <taxon>Eukaryota</taxon>
        <taxon>Viridiplantae</taxon>
        <taxon>Streptophyta</taxon>
        <taxon>Embryophyta</taxon>
        <taxon>Tracheophyta</taxon>
        <taxon>Spermatophyta</taxon>
        <taxon>Magnoliopsida</taxon>
        <taxon>Liliopsida</taxon>
        <taxon>Zosteraceae</taxon>
        <taxon>Zostera</taxon>
    </lineage>
</organism>
<feature type="binding site" evidence="5">
    <location>
        <position position="156"/>
    </location>
    <ligand>
        <name>Zn(2+)</name>
        <dbReference type="ChEBI" id="CHEBI:29105"/>
    </ligand>
</feature>
<dbReference type="PANTHER" id="PTHR20855">
    <property type="entry name" value="ADIPOR/PROGESTIN RECEPTOR-RELATED"/>
    <property type="match status" value="1"/>
</dbReference>
<dbReference type="Pfam" id="PF03006">
    <property type="entry name" value="HlyIII"/>
    <property type="match status" value="1"/>
</dbReference>
<evidence type="ECO:0000256" key="6">
    <source>
        <dbReference type="SAM" id="Phobius"/>
    </source>
</evidence>
<feature type="binding site" evidence="5">
    <location>
        <position position="305"/>
    </location>
    <ligand>
        <name>Zn(2+)</name>
        <dbReference type="ChEBI" id="CHEBI:29105"/>
    </ligand>
</feature>